<dbReference type="InterPro" id="IPR042243">
    <property type="entry name" value="HypD_1"/>
</dbReference>
<dbReference type="Gene3D" id="6.10.20.100">
    <property type="match status" value="1"/>
</dbReference>
<evidence type="ECO:0000256" key="2">
    <source>
        <dbReference type="ARBA" id="ARBA00022723"/>
    </source>
</evidence>
<evidence type="ECO:0000313" key="5">
    <source>
        <dbReference type="Proteomes" id="UP000185093"/>
    </source>
</evidence>
<proteinExistence type="inferred from homology"/>
<dbReference type="Gene3D" id="3.40.50.11740">
    <property type="entry name" value="HypD, alpha/beta domain 2"/>
    <property type="match status" value="2"/>
</dbReference>
<evidence type="ECO:0000313" key="4">
    <source>
        <dbReference type="EMBL" id="SIN65120.1"/>
    </source>
</evidence>
<protein>
    <submittedName>
        <fullName evidence="4">Hydrogenase expression/formation protein HypD</fullName>
    </submittedName>
</protein>
<name>A0ABY1JC84_9BACT</name>
<evidence type="ECO:0000256" key="1">
    <source>
        <dbReference type="ARBA" id="ARBA00007888"/>
    </source>
</evidence>
<dbReference type="EMBL" id="FSQZ01000001">
    <property type="protein sequence ID" value="SIN65120.1"/>
    <property type="molecule type" value="Genomic_DNA"/>
</dbReference>
<organism evidence="4 5">
    <name type="scientific">Acetomicrobium flavidum</name>
    <dbReference type="NCBI Taxonomy" id="49896"/>
    <lineage>
        <taxon>Bacteria</taxon>
        <taxon>Thermotogati</taxon>
        <taxon>Synergistota</taxon>
        <taxon>Synergistia</taxon>
        <taxon>Synergistales</taxon>
        <taxon>Acetomicrobiaceae</taxon>
        <taxon>Acetomicrobium</taxon>
    </lineage>
</organism>
<reference evidence="4 5" key="1">
    <citation type="submission" date="2016-11" db="EMBL/GenBank/DDBJ databases">
        <authorList>
            <person name="Varghese N."/>
            <person name="Submissions S."/>
        </authorList>
    </citation>
    <scope>NUCLEOTIDE SEQUENCE [LARGE SCALE GENOMIC DNA]</scope>
    <source>
        <strain evidence="4 5">DSM 20664</strain>
    </source>
</reference>
<dbReference type="PANTHER" id="PTHR30149:SF0">
    <property type="entry name" value="HYDROGENASE MATURATION FACTOR HYPD"/>
    <property type="match status" value="1"/>
</dbReference>
<gene>
    <name evidence="4" type="ORF">SAMN05444368_0717</name>
</gene>
<dbReference type="Proteomes" id="UP000185093">
    <property type="component" value="Unassembled WGS sequence"/>
</dbReference>
<dbReference type="InterPro" id="IPR042244">
    <property type="entry name" value="HypD_2_sf"/>
</dbReference>
<comment type="caution">
    <text evidence="4">The sequence shown here is derived from an EMBL/GenBank/DDBJ whole genome shotgun (WGS) entry which is preliminary data.</text>
</comment>
<dbReference type="PANTHER" id="PTHR30149">
    <property type="entry name" value="HYDROGENASE PROTEIN ASSEMBLY PROTEIN HYPD"/>
    <property type="match status" value="1"/>
</dbReference>
<evidence type="ECO:0000256" key="3">
    <source>
        <dbReference type="ARBA" id="ARBA00023004"/>
    </source>
</evidence>
<sequence>MRAREMLKDKIKLLCDALNNLADEPLTFMEVCGTHTVAIYRSGLRSLLPKNVSLVSGPGCPVCVTDQGEVDAAIQLANKGDLIFATYGDMLRVPGTKGSLQDLRARGADVRVVKSCDEALNLALKNPTKEVAFLGVGFETTAPSTAAVILEAAEREIENFSVLCFHKLVPPALRLLAGSKELKVDGFILPGHVSVVLGVAPYMFLPRDFKVACAIAGFEALDIMEGIVELARQVRYKDFKVSLLYARAVKPEGNPLAQKLVRRVFDEADARWRGLGEIKKSGLRLKAEFSRFDAAAKFDLRIEEVPLPSGCKCGDVLMGKITPQQCPLFAKRCNPDDPVGPCMVSSEGSCAACYKYSHKVM</sequence>
<dbReference type="InterPro" id="IPR002780">
    <property type="entry name" value="Hyd_form_HypD"/>
</dbReference>
<dbReference type="Pfam" id="PF01924">
    <property type="entry name" value="HypD"/>
    <property type="match status" value="1"/>
</dbReference>
<comment type="similarity">
    <text evidence="1">Belongs to the HypD family.</text>
</comment>
<keyword evidence="2" id="KW-0479">Metal-binding</keyword>
<dbReference type="NCBIfam" id="TIGR00075">
    <property type="entry name" value="hypD"/>
    <property type="match status" value="1"/>
</dbReference>
<keyword evidence="5" id="KW-1185">Reference proteome</keyword>
<accession>A0ABY1JC84</accession>
<dbReference type="PIRSF" id="PIRSF005622">
    <property type="entry name" value="Hydrgn_mat_hypD"/>
    <property type="match status" value="1"/>
</dbReference>
<keyword evidence="3" id="KW-0408">Iron</keyword>